<protein>
    <recommendedName>
        <fullName evidence="8">Bcr/CflA family efflux transporter</fullName>
    </recommendedName>
</protein>
<feature type="domain" description="Major facilitator superfamily (MFS) profile" evidence="9">
    <location>
        <begin position="5"/>
        <end position="390"/>
    </location>
</feature>
<gene>
    <name evidence="10" type="ORF">GCM10010964_42890</name>
</gene>
<feature type="transmembrane region" description="Helical" evidence="8">
    <location>
        <begin position="235"/>
        <end position="258"/>
    </location>
</feature>
<evidence type="ECO:0000256" key="3">
    <source>
        <dbReference type="ARBA" id="ARBA00022448"/>
    </source>
</evidence>
<dbReference type="SUPFAM" id="SSF103473">
    <property type="entry name" value="MFS general substrate transporter"/>
    <property type="match status" value="1"/>
</dbReference>
<dbReference type="CDD" id="cd17320">
    <property type="entry name" value="MFS_MdfA_MDR_like"/>
    <property type="match status" value="1"/>
</dbReference>
<proteinExistence type="inferred from homology"/>
<dbReference type="PANTHER" id="PTHR23502:SF132">
    <property type="entry name" value="POLYAMINE TRANSPORTER 2-RELATED"/>
    <property type="match status" value="1"/>
</dbReference>
<reference evidence="10 11" key="1">
    <citation type="journal article" date="2014" name="Int. J. Syst. Evol. Microbiol.">
        <title>Complete genome sequence of Corynebacterium casei LMG S-19264T (=DSM 44701T), isolated from a smear-ripened cheese.</title>
        <authorList>
            <consortium name="US DOE Joint Genome Institute (JGI-PGF)"/>
            <person name="Walter F."/>
            <person name="Albersmeier A."/>
            <person name="Kalinowski J."/>
            <person name="Ruckert C."/>
        </authorList>
    </citation>
    <scope>NUCLEOTIDE SEQUENCE [LARGE SCALE GENOMIC DNA]</scope>
    <source>
        <strain evidence="10 11">CGMCC 1.16330</strain>
    </source>
</reference>
<comment type="caution">
    <text evidence="8">Lacks conserved residue(s) required for the propagation of feature annotation.</text>
</comment>
<comment type="similarity">
    <text evidence="2 8">Belongs to the major facilitator superfamily. Bcr/CmlA family.</text>
</comment>
<name>A0A8J2ZF32_9PROT</name>
<dbReference type="AlphaFoldDB" id="A0A8J2ZF32"/>
<evidence type="ECO:0000256" key="2">
    <source>
        <dbReference type="ARBA" id="ARBA00006236"/>
    </source>
</evidence>
<sequence length="395" mass="39465">MPGWLPLLLGYLTALGPLATDMYLPAFPAIEATFGAGGTGAAQATLATWFAGLAIGQIVQGTLADRFGRRGPLIAGAVLFTLASLGCALAPDLGTLTLCRFLQAVGGSASMVIPRAVVRDLADGLAAARMMARLILVMGAAPILAPSLGGLLLLLGDWRLIFWVLAFYGLSSGLLVWRQLPETLPPARRVALGPGELAARYAAVARERAFITHALMGGGTMFALFAFIAGGPPVLIGHFGVSPQGFAVLFGLGAAGFIAGSQANPPLAARFGADRVMRAANRTSLGCLALLAAAAATGTGGLAAVVALIAATMACGGLVMPNAAVGALSRHAAHAGTASALMGALQFTLAATAGALAGLVGDGTPLPMVLLMLAGILGAAVADRFRPPLSGGGRG</sequence>
<comment type="caution">
    <text evidence="10">The sequence shown here is derived from an EMBL/GenBank/DDBJ whole genome shotgun (WGS) entry which is preliminary data.</text>
</comment>
<keyword evidence="8" id="KW-0997">Cell inner membrane</keyword>
<keyword evidence="6 8" id="KW-1133">Transmembrane helix</keyword>
<evidence type="ECO:0000313" key="10">
    <source>
        <dbReference type="EMBL" id="GGG51043.1"/>
    </source>
</evidence>
<dbReference type="Proteomes" id="UP000597507">
    <property type="component" value="Unassembled WGS sequence"/>
</dbReference>
<accession>A0A8J2ZF32</accession>
<dbReference type="EMBL" id="BMKS01000024">
    <property type="protein sequence ID" value="GGG51043.1"/>
    <property type="molecule type" value="Genomic_DNA"/>
</dbReference>
<evidence type="ECO:0000256" key="6">
    <source>
        <dbReference type="ARBA" id="ARBA00022989"/>
    </source>
</evidence>
<evidence type="ECO:0000313" key="11">
    <source>
        <dbReference type="Proteomes" id="UP000597507"/>
    </source>
</evidence>
<dbReference type="Pfam" id="PF07690">
    <property type="entry name" value="MFS_1"/>
    <property type="match status" value="1"/>
</dbReference>
<keyword evidence="5 8" id="KW-0812">Transmembrane</keyword>
<comment type="subcellular location">
    <subcellularLocation>
        <location evidence="8">Cell inner membrane</location>
        <topology evidence="8">Multi-pass membrane protein</topology>
    </subcellularLocation>
    <subcellularLocation>
        <location evidence="1">Cell membrane</location>
        <topology evidence="1">Multi-pass membrane protein</topology>
    </subcellularLocation>
</comment>
<feature type="transmembrane region" description="Helical" evidence="8">
    <location>
        <begin position="130"/>
        <end position="154"/>
    </location>
</feature>
<feature type="transmembrane region" description="Helical" evidence="8">
    <location>
        <begin position="71"/>
        <end position="91"/>
    </location>
</feature>
<dbReference type="GO" id="GO:0042910">
    <property type="term" value="F:xenobiotic transmembrane transporter activity"/>
    <property type="evidence" value="ECO:0007669"/>
    <property type="project" value="InterPro"/>
</dbReference>
<evidence type="ECO:0000259" key="9">
    <source>
        <dbReference type="PROSITE" id="PS50850"/>
    </source>
</evidence>
<dbReference type="InterPro" id="IPR011701">
    <property type="entry name" value="MFS"/>
</dbReference>
<organism evidence="10 11">
    <name type="scientific">Caldovatus sediminis</name>
    <dbReference type="NCBI Taxonomy" id="2041189"/>
    <lineage>
        <taxon>Bacteria</taxon>
        <taxon>Pseudomonadati</taxon>
        <taxon>Pseudomonadota</taxon>
        <taxon>Alphaproteobacteria</taxon>
        <taxon>Acetobacterales</taxon>
        <taxon>Roseomonadaceae</taxon>
        <taxon>Caldovatus</taxon>
    </lineage>
</organism>
<dbReference type="InterPro" id="IPR036259">
    <property type="entry name" value="MFS_trans_sf"/>
</dbReference>
<keyword evidence="11" id="KW-1185">Reference proteome</keyword>
<keyword evidence="3 8" id="KW-0813">Transport</keyword>
<dbReference type="RefSeq" id="WP_188904034.1">
    <property type="nucleotide sequence ID" value="NZ_BMKS01000024.1"/>
</dbReference>
<dbReference type="Gene3D" id="1.20.1720.10">
    <property type="entry name" value="Multidrug resistance protein D"/>
    <property type="match status" value="1"/>
</dbReference>
<evidence type="ECO:0000256" key="5">
    <source>
        <dbReference type="ARBA" id="ARBA00022692"/>
    </source>
</evidence>
<feature type="transmembrane region" description="Helical" evidence="8">
    <location>
        <begin position="210"/>
        <end position="229"/>
    </location>
</feature>
<keyword evidence="4" id="KW-1003">Cell membrane</keyword>
<dbReference type="InterPro" id="IPR020846">
    <property type="entry name" value="MFS_dom"/>
</dbReference>
<dbReference type="InterPro" id="IPR004812">
    <property type="entry name" value="Efflux_drug-R_Bcr/CmlA"/>
</dbReference>
<dbReference type="GO" id="GO:0005886">
    <property type="term" value="C:plasma membrane"/>
    <property type="evidence" value="ECO:0007669"/>
    <property type="project" value="UniProtKB-SubCell"/>
</dbReference>
<feature type="transmembrane region" description="Helical" evidence="8">
    <location>
        <begin position="340"/>
        <end position="360"/>
    </location>
</feature>
<dbReference type="GO" id="GO:0015385">
    <property type="term" value="F:sodium:proton antiporter activity"/>
    <property type="evidence" value="ECO:0007669"/>
    <property type="project" value="TreeGrafter"/>
</dbReference>
<feature type="transmembrane region" description="Helical" evidence="8">
    <location>
        <begin position="160"/>
        <end position="180"/>
    </location>
</feature>
<feature type="transmembrane region" description="Helical" evidence="8">
    <location>
        <begin position="366"/>
        <end position="385"/>
    </location>
</feature>
<evidence type="ECO:0000256" key="1">
    <source>
        <dbReference type="ARBA" id="ARBA00004651"/>
    </source>
</evidence>
<dbReference type="PROSITE" id="PS50850">
    <property type="entry name" value="MFS"/>
    <property type="match status" value="1"/>
</dbReference>
<dbReference type="GO" id="GO:1990961">
    <property type="term" value="P:xenobiotic detoxification by transmembrane export across the plasma membrane"/>
    <property type="evidence" value="ECO:0007669"/>
    <property type="project" value="InterPro"/>
</dbReference>
<keyword evidence="7 8" id="KW-0472">Membrane</keyword>
<evidence type="ECO:0000256" key="4">
    <source>
        <dbReference type="ARBA" id="ARBA00022475"/>
    </source>
</evidence>
<feature type="transmembrane region" description="Helical" evidence="8">
    <location>
        <begin position="36"/>
        <end position="59"/>
    </location>
</feature>
<dbReference type="NCBIfam" id="TIGR00710">
    <property type="entry name" value="efflux_Bcr_CflA"/>
    <property type="match status" value="1"/>
</dbReference>
<dbReference type="PANTHER" id="PTHR23502">
    <property type="entry name" value="MAJOR FACILITATOR SUPERFAMILY"/>
    <property type="match status" value="1"/>
</dbReference>
<evidence type="ECO:0000256" key="8">
    <source>
        <dbReference type="RuleBase" id="RU365088"/>
    </source>
</evidence>
<evidence type="ECO:0000256" key="7">
    <source>
        <dbReference type="ARBA" id="ARBA00023136"/>
    </source>
</evidence>